<organism evidence="4 5">
    <name type="scientific">Vibrio scophthalmi</name>
    <dbReference type="NCBI Taxonomy" id="45658"/>
    <lineage>
        <taxon>Bacteria</taxon>
        <taxon>Pseudomonadati</taxon>
        <taxon>Pseudomonadota</taxon>
        <taxon>Gammaproteobacteria</taxon>
        <taxon>Vibrionales</taxon>
        <taxon>Vibrionaceae</taxon>
        <taxon>Vibrio</taxon>
    </lineage>
</organism>
<reference evidence="4 5" key="1">
    <citation type="submission" date="2016-08" db="EMBL/GenBank/DDBJ databases">
        <title>Genome sequencing of Vibrio scophthalmi strain FP3289, an isolated from Paralichthys olivaceus.</title>
        <authorList>
            <person name="Han H.-J."/>
        </authorList>
    </citation>
    <scope>NUCLEOTIDE SEQUENCE [LARGE SCALE GENOMIC DNA]</scope>
    <source>
        <strain evidence="4 5">FP3289</strain>
    </source>
</reference>
<sequence>MQVLIVHCHPEPQSFNASMTNSAVEALEQAGHKVVVSDLYAQNFDPVERAEHYKSRIESSRFDILSEQRNAYKTQTLNADIKREIERLELSERCPINVKMQAWIPESNH</sequence>
<comment type="caution">
    <text evidence="4">The sequence shown here is derived from an EMBL/GenBank/DDBJ whole genome shotgun (WGS) entry which is preliminary data.</text>
</comment>
<dbReference type="GO" id="GO:0005829">
    <property type="term" value="C:cytosol"/>
    <property type="evidence" value="ECO:0007669"/>
    <property type="project" value="TreeGrafter"/>
</dbReference>
<dbReference type="InterPro" id="IPR003680">
    <property type="entry name" value="Flavodoxin_fold"/>
</dbReference>
<evidence type="ECO:0000259" key="3">
    <source>
        <dbReference type="Pfam" id="PF02525"/>
    </source>
</evidence>
<dbReference type="EC" id="1.6.5.2" evidence="4"/>
<name>A0A1E3WIF4_9VIBR</name>
<evidence type="ECO:0000256" key="2">
    <source>
        <dbReference type="ARBA" id="ARBA00023002"/>
    </source>
</evidence>
<evidence type="ECO:0000313" key="5">
    <source>
        <dbReference type="Proteomes" id="UP000095131"/>
    </source>
</evidence>
<keyword evidence="2 4" id="KW-0560">Oxidoreductase</keyword>
<dbReference type="PANTHER" id="PTHR10204:SF34">
    <property type="entry name" value="NAD(P)H DEHYDROGENASE [QUINONE] 1 ISOFORM 1"/>
    <property type="match status" value="1"/>
</dbReference>
<dbReference type="Pfam" id="PF02525">
    <property type="entry name" value="Flavodoxin_2"/>
    <property type="match status" value="1"/>
</dbReference>
<evidence type="ECO:0000313" key="4">
    <source>
        <dbReference type="EMBL" id="ODS05573.1"/>
    </source>
</evidence>
<feature type="domain" description="Flavodoxin-like fold" evidence="3">
    <location>
        <begin position="1"/>
        <end position="89"/>
    </location>
</feature>
<gene>
    <name evidence="4" type="ORF">VSF3289_04714</name>
</gene>
<dbReference type="RefSeq" id="WP_244882291.1">
    <property type="nucleotide sequence ID" value="NZ_MDCJ01000007.1"/>
</dbReference>
<dbReference type="GO" id="GO:0003955">
    <property type="term" value="F:NAD(P)H dehydrogenase (quinone) activity"/>
    <property type="evidence" value="ECO:0007669"/>
    <property type="project" value="UniProtKB-EC"/>
</dbReference>
<dbReference type="PATRIC" id="fig|45658.8.peg.4715"/>
<evidence type="ECO:0000256" key="1">
    <source>
        <dbReference type="ARBA" id="ARBA00006252"/>
    </source>
</evidence>
<dbReference type="SUPFAM" id="SSF52218">
    <property type="entry name" value="Flavoproteins"/>
    <property type="match status" value="1"/>
</dbReference>
<dbReference type="InterPro" id="IPR051545">
    <property type="entry name" value="NAD(P)H_dehydrogenase_qn"/>
</dbReference>
<dbReference type="PANTHER" id="PTHR10204">
    <property type="entry name" value="NAD P H OXIDOREDUCTASE-RELATED"/>
    <property type="match status" value="1"/>
</dbReference>
<proteinExistence type="inferred from homology"/>
<protein>
    <submittedName>
        <fullName evidence="4">NAD(P)H dehydrogenase (Quinone)</fullName>
        <ecNumber evidence="4">1.6.5.2</ecNumber>
    </submittedName>
</protein>
<dbReference type="AlphaFoldDB" id="A0A1E3WIF4"/>
<accession>A0A1E3WIF4</accession>
<comment type="similarity">
    <text evidence="1">Belongs to the NAD(P)H dehydrogenase (quinone) family.</text>
</comment>
<dbReference type="Proteomes" id="UP000095131">
    <property type="component" value="Unassembled WGS sequence"/>
</dbReference>
<dbReference type="EMBL" id="MDCJ01000007">
    <property type="protein sequence ID" value="ODS05573.1"/>
    <property type="molecule type" value="Genomic_DNA"/>
</dbReference>
<dbReference type="Gene3D" id="3.40.50.360">
    <property type="match status" value="1"/>
</dbReference>
<dbReference type="InterPro" id="IPR029039">
    <property type="entry name" value="Flavoprotein-like_sf"/>
</dbReference>